<evidence type="ECO:0000313" key="1">
    <source>
        <dbReference type="EMBL" id="PZC72684.1"/>
    </source>
</evidence>
<proteinExistence type="predicted"/>
<dbReference type="OrthoDB" id="8184399at2759"/>
<evidence type="ECO:0000313" key="2">
    <source>
        <dbReference type="Proteomes" id="UP000249218"/>
    </source>
</evidence>
<gene>
    <name evidence="1" type="primary">HaOG210750</name>
    <name evidence="1" type="ORF">B5X24_HaOG210750</name>
</gene>
<dbReference type="EMBL" id="KZ150163">
    <property type="protein sequence ID" value="PZC72684.1"/>
    <property type="molecule type" value="Genomic_DNA"/>
</dbReference>
<accession>A0A2W1BG77</accession>
<name>A0A2W1BG77_HELAM</name>
<organism evidence="1 2">
    <name type="scientific">Helicoverpa armigera</name>
    <name type="common">Cotton bollworm</name>
    <name type="synonym">Heliothis armigera</name>
    <dbReference type="NCBI Taxonomy" id="29058"/>
    <lineage>
        <taxon>Eukaryota</taxon>
        <taxon>Metazoa</taxon>
        <taxon>Ecdysozoa</taxon>
        <taxon>Arthropoda</taxon>
        <taxon>Hexapoda</taxon>
        <taxon>Insecta</taxon>
        <taxon>Pterygota</taxon>
        <taxon>Neoptera</taxon>
        <taxon>Endopterygota</taxon>
        <taxon>Lepidoptera</taxon>
        <taxon>Glossata</taxon>
        <taxon>Ditrysia</taxon>
        <taxon>Noctuoidea</taxon>
        <taxon>Noctuidae</taxon>
        <taxon>Heliothinae</taxon>
        <taxon>Helicoverpa</taxon>
    </lineage>
</organism>
<reference evidence="1 2" key="1">
    <citation type="journal article" date="2017" name="BMC Biol.">
        <title>Genomic innovations, transcriptional plasticity and gene loss underlying the evolution and divergence of two highly polyphagous and invasive Helicoverpa pest species.</title>
        <authorList>
            <person name="Pearce S.L."/>
            <person name="Clarke D.F."/>
            <person name="East P.D."/>
            <person name="Elfekih S."/>
            <person name="Gordon K.H."/>
            <person name="Jermiin L.S."/>
            <person name="McGaughran A."/>
            <person name="Oakeshott J.G."/>
            <person name="Papanikolaou A."/>
            <person name="Perera O.P."/>
            <person name="Rane R.V."/>
            <person name="Richards S."/>
            <person name="Tay W.T."/>
            <person name="Walsh T.K."/>
            <person name="Anderson A."/>
            <person name="Anderson C.J."/>
            <person name="Asgari S."/>
            <person name="Board P.G."/>
            <person name="Bretschneider A."/>
            <person name="Campbell P.M."/>
            <person name="Chertemps T."/>
            <person name="Christeller J.T."/>
            <person name="Coppin C.W."/>
            <person name="Downes S.J."/>
            <person name="Duan G."/>
            <person name="Farnsworth C.A."/>
            <person name="Good R.T."/>
            <person name="Han L.B."/>
            <person name="Han Y.C."/>
            <person name="Hatje K."/>
            <person name="Horne I."/>
            <person name="Huang Y.P."/>
            <person name="Hughes D.S."/>
            <person name="Jacquin-Joly E."/>
            <person name="James W."/>
            <person name="Jhangiani S."/>
            <person name="Kollmar M."/>
            <person name="Kuwar S.S."/>
            <person name="Li S."/>
            <person name="Liu N.Y."/>
            <person name="Maibeche M.T."/>
            <person name="Miller J.R."/>
            <person name="Montagne N."/>
            <person name="Perry T."/>
            <person name="Qu J."/>
            <person name="Song S.V."/>
            <person name="Sutton G.G."/>
            <person name="Vogel H."/>
            <person name="Walenz B.P."/>
            <person name="Xu W."/>
            <person name="Zhang H.J."/>
            <person name="Zou Z."/>
            <person name="Batterham P."/>
            <person name="Edwards O.R."/>
            <person name="Feyereisen R."/>
            <person name="Gibbs R.A."/>
            <person name="Heckel D.G."/>
            <person name="McGrath A."/>
            <person name="Robin C."/>
            <person name="Scherer S.E."/>
            <person name="Worley K.C."/>
            <person name="Wu Y.D."/>
        </authorList>
    </citation>
    <scope>NUCLEOTIDE SEQUENCE [LARGE SCALE GENOMIC DNA]</scope>
    <source>
        <strain evidence="1">Harm_GR_Male_#8</strain>
        <tissue evidence="1">Whole organism</tissue>
    </source>
</reference>
<dbReference type="AlphaFoldDB" id="A0A2W1BG77"/>
<dbReference type="Proteomes" id="UP000249218">
    <property type="component" value="Unassembled WGS sequence"/>
</dbReference>
<protein>
    <submittedName>
        <fullName evidence="1">Uncharacterized protein</fullName>
    </submittedName>
</protein>
<keyword evidence="2" id="KW-1185">Reference proteome</keyword>
<sequence length="221" mass="24673">MTDIPGRIIQALKKNKRFMRPDVQTVLLGDLMFLSIQLVSEQKEGSVLYVATPPGQPVALVSSVTAAGLLKATVEGLGYKKYENANLSGRDIQSLLRISDRAWNANAEHLTEIPDYAPIPVITESGIDYTHKKYDEEYIDNILGPNPPIITDLTINSTRPFIDRSRLDKNIKISLSIHTEDLAKTLKSWANKGAIGPTSEFFQIFHKIKSNNINYCKEDSD</sequence>